<dbReference type="EMBL" id="KZ821729">
    <property type="protein sequence ID" value="PYH78464.1"/>
    <property type="molecule type" value="Genomic_DNA"/>
</dbReference>
<reference evidence="3 4" key="1">
    <citation type="submission" date="2016-12" db="EMBL/GenBank/DDBJ databases">
        <title>The genomes of Aspergillus section Nigri reveals drivers in fungal speciation.</title>
        <authorList>
            <consortium name="DOE Joint Genome Institute"/>
            <person name="Vesth T.C."/>
            <person name="Nybo J."/>
            <person name="Theobald S."/>
            <person name="Brandl J."/>
            <person name="Frisvad J.C."/>
            <person name="Nielsen K.F."/>
            <person name="Lyhne E.K."/>
            <person name="Kogle M.E."/>
            <person name="Kuo A."/>
            <person name="Riley R."/>
            <person name="Clum A."/>
            <person name="Nolan M."/>
            <person name="Lipzen A."/>
            <person name="Salamov A."/>
            <person name="Henrissat B."/>
            <person name="Wiebenga A."/>
            <person name="De Vries R.P."/>
            <person name="Grigoriev I.V."/>
            <person name="Mortensen U.H."/>
            <person name="Andersen M.R."/>
            <person name="Baker S.E."/>
        </authorList>
    </citation>
    <scope>NUCLEOTIDE SEQUENCE [LARGE SCALE GENOMIC DNA]</scope>
    <source>
        <strain evidence="3 4">CBS 121591</strain>
    </source>
</reference>
<dbReference type="GeneID" id="37136337"/>
<protein>
    <recommendedName>
        <fullName evidence="2">Helix-turn-helix domain-containing protein</fullName>
    </recommendedName>
</protein>
<feature type="region of interest" description="Disordered" evidence="1">
    <location>
        <begin position="1"/>
        <end position="141"/>
    </location>
</feature>
<feature type="compositionally biased region" description="Low complexity" evidence="1">
    <location>
        <begin position="1"/>
        <end position="17"/>
    </location>
</feature>
<evidence type="ECO:0000313" key="4">
    <source>
        <dbReference type="Proteomes" id="UP000248340"/>
    </source>
</evidence>
<sequence>MGSSASKPVKSAAAAASRRQYPKQPTTTTTTRPPTSTPASAPRAPQPQPQPQPRLNEQPKRSPRPSAQPSSPRPATYHPKNQEQASLEKSSAIDIDGRDPDFAASLRSIGPVTPNPTFSPSSTFNPAQRSFGGPGAPTAAFAPAPNPALLTVTARQRITKAAEEEVDNLGRPDFVGREYLDALTIRQVLAMRDRQGLPAREIERVLRLKRGVVERLGVKGVVGDLG</sequence>
<dbReference type="Proteomes" id="UP000248340">
    <property type="component" value="Unassembled WGS sequence"/>
</dbReference>
<evidence type="ECO:0000256" key="1">
    <source>
        <dbReference type="SAM" id="MobiDB-lite"/>
    </source>
</evidence>
<dbReference type="RefSeq" id="XP_025488664.1">
    <property type="nucleotide sequence ID" value="XM_025633596.1"/>
</dbReference>
<feature type="compositionally biased region" description="Low complexity" evidence="1">
    <location>
        <begin position="64"/>
        <end position="75"/>
    </location>
</feature>
<keyword evidence="4" id="KW-1185">Reference proteome</keyword>
<dbReference type="AlphaFoldDB" id="A0A319C071"/>
<dbReference type="VEuPathDB" id="FungiDB:BO82DRAFT_342786"/>
<proteinExistence type="predicted"/>
<organism evidence="3 4">
    <name type="scientific">Aspergillus uvarum CBS 121591</name>
    <dbReference type="NCBI Taxonomy" id="1448315"/>
    <lineage>
        <taxon>Eukaryota</taxon>
        <taxon>Fungi</taxon>
        <taxon>Dikarya</taxon>
        <taxon>Ascomycota</taxon>
        <taxon>Pezizomycotina</taxon>
        <taxon>Eurotiomycetes</taxon>
        <taxon>Eurotiomycetidae</taxon>
        <taxon>Eurotiales</taxon>
        <taxon>Aspergillaceae</taxon>
        <taxon>Aspergillus</taxon>
        <taxon>Aspergillus subgen. Circumdati</taxon>
    </lineage>
</organism>
<evidence type="ECO:0000313" key="3">
    <source>
        <dbReference type="EMBL" id="PYH78464.1"/>
    </source>
</evidence>
<accession>A0A319C071</accession>
<feature type="domain" description="Helix-turn-helix" evidence="2">
    <location>
        <begin position="179"/>
        <end position="223"/>
    </location>
</feature>
<gene>
    <name evidence="3" type="ORF">BO82DRAFT_342786</name>
</gene>
<dbReference type="STRING" id="1448315.A0A319C071"/>
<feature type="compositionally biased region" description="Polar residues" evidence="1">
    <location>
        <begin position="115"/>
        <end position="128"/>
    </location>
</feature>
<evidence type="ECO:0000259" key="2">
    <source>
        <dbReference type="Pfam" id="PF22943"/>
    </source>
</evidence>
<dbReference type="Pfam" id="PF22943">
    <property type="entry name" value="HTH_68"/>
    <property type="match status" value="1"/>
</dbReference>
<feature type="compositionally biased region" description="Low complexity" evidence="1">
    <location>
        <begin position="24"/>
        <end position="43"/>
    </location>
</feature>
<dbReference type="InterPro" id="IPR054448">
    <property type="entry name" value="HTH_put_ascomycetes"/>
</dbReference>
<dbReference type="OrthoDB" id="4085451at2759"/>
<name>A0A319C071_9EURO</name>